<name>A0AAD7NTI9_9AGAR</name>
<dbReference type="AlphaFoldDB" id="A0AAD7NTI9"/>
<feature type="compositionally biased region" description="Polar residues" evidence="1">
    <location>
        <begin position="1"/>
        <end position="19"/>
    </location>
</feature>
<keyword evidence="3" id="KW-1185">Reference proteome</keyword>
<dbReference type="EMBL" id="JARJLG010000015">
    <property type="protein sequence ID" value="KAJ7774521.1"/>
    <property type="molecule type" value="Genomic_DNA"/>
</dbReference>
<feature type="compositionally biased region" description="Polar residues" evidence="1">
    <location>
        <begin position="156"/>
        <end position="170"/>
    </location>
</feature>
<organism evidence="2 3">
    <name type="scientific">Mycena maculata</name>
    <dbReference type="NCBI Taxonomy" id="230809"/>
    <lineage>
        <taxon>Eukaryota</taxon>
        <taxon>Fungi</taxon>
        <taxon>Dikarya</taxon>
        <taxon>Basidiomycota</taxon>
        <taxon>Agaricomycotina</taxon>
        <taxon>Agaricomycetes</taxon>
        <taxon>Agaricomycetidae</taxon>
        <taxon>Agaricales</taxon>
        <taxon>Marasmiineae</taxon>
        <taxon>Mycenaceae</taxon>
        <taxon>Mycena</taxon>
    </lineage>
</organism>
<evidence type="ECO:0000313" key="3">
    <source>
        <dbReference type="Proteomes" id="UP001215280"/>
    </source>
</evidence>
<evidence type="ECO:0000256" key="1">
    <source>
        <dbReference type="SAM" id="MobiDB-lite"/>
    </source>
</evidence>
<feature type="compositionally biased region" description="Basic residues" evidence="1">
    <location>
        <begin position="96"/>
        <end position="105"/>
    </location>
</feature>
<gene>
    <name evidence="2" type="ORF">DFH07DRAFT_767222</name>
</gene>
<feature type="compositionally biased region" description="Polar residues" evidence="1">
    <location>
        <begin position="55"/>
        <end position="67"/>
    </location>
</feature>
<accession>A0AAD7NTI9</accession>
<comment type="caution">
    <text evidence="2">The sequence shown here is derived from an EMBL/GenBank/DDBJ whole genome shotgun (WGS) entry which is preliminary data.</text>
</comment>
<reference evidence="2" key="1">
    <citation type="submission" date="2023-03" db="EMBL/GenBank/DDBJ databases">
        <title>Massive genome expansion in bonnet fungi (Mycena s.s.) driven by repeated elements and novel gene families across ecological guilds.</title>
        <authorList>
            <consortium name="Lawrence Berkeley National Laboratory"/>
            <person name="Harder C.B."/>
            <person name="Miyauchi S."/>
            <person name="Viragh M."/>
            <person name="Kuo A."/>
            <person name="Thoen E."/>
            <person name="Andreopoulos B."/>
            <person name="Lu D."/>
            <person name="Skrede I."/>
            <person name="Drula E."/>
            <person name="Henrissat B."/>
            <person name="Morin E."/>
            <person name="Kohler A."/>
            <person name="Barry K."/>
            <person name="LaButti K."/>
            <person name="Morin E."/>
            <person name="Salamov A."/>
            <person name="Lipzen A."/>
            <person name="Mereny Z."/>
            <person name="Hegedus B."/>
            <person name="Baldrian P."/>
            <person name="Stursova M."/>
            <person name="Weitz H."/>
            <person name="Taylor A."/>
            <person name="Grigoriev I.V."/>
            <person name="Nagy L.G."/>
            <person name="Martin F."/>
            <person name="Kauserud H."/>
        </authorList>
    </citation>
    <scope>NUCLEOTIDE SEQUENCE</scope>
    <source>
        <strain evidence="2">CBHHK188m</strain>
    </source>
</reference>
<sequence>MAVTRSSRAISPTPSNNSDMYWEAVDNDHAVLSPAPSETADPFGVRDDSTPAPMESTNTTPTPQNHRAASPASVMEISKDEFPPLEATAPAAAAKPRAKKNKGKKKAETATRDEEDPFLMEDLERAKAASMATRDAEDPTLAVDIECAKATSLGLITSQDHATEGASSSRRPAAEPGSPSKRLRANTGEAVPAPFTADNTTTASNVPPTTAPVTYPTPGFTHIMEWAAHTSTATAAPTPIVSAPVTVAPAPAAPLDATLPLTVTVPVATSTAAVAIVPAAPPVPIATPASTLPITTPTAAPTVAATAATPSNVAHATTPVVTPPTAAPTVGTPAAAPATYAAAVTNVAPAQPTAVHAGAVITAMPGTAHAQPAAAAQAVVAPAVALPPLWITADGLPPCGSFTPTPPGGFPTIVYSPEQLLQGVPADLQQMYNAVPHPKFFMVVSGGNGAVMRTHGLIRDSIGNFINIDPASFTLGTPPTADDGTSPSLWLAADIAAPLAQHIVDNRIISSNGVTIYPLPYHMPIVGFIGVFAGFTLPDTAAGANAARDLLRTAIAKSAPSCRLTGTLSGRTSPHL</sequence>
<evidence type="ECO:0000313" key="2">
    <source>
        <dbReference type="EMBL" id="KAJ7774521.1"/>
    </source>
</evidence>
<feature type="region of interest" description="Disordered" evidence="1">
    <location>
        <begin position="156"/>
        <end position="212"/>
    </location>
</feature>
<proteinExistence type="predicted"/>
<dbReference type="Proteomes" id="UP001215280">
    <property type="component" value="Unassembled WGS sequence"/>
</dbReference>
<protein>
    <submittedName>
        <fullName evidence="2">Uncharacterized protein</fullName>
    </submittedName>
</protein>
<feature type="region of interest" description="Disordered" evidence="1">
    <location>
        <begin position="1"/>
        <end position="119"/>
    </location>
</feature>